<feature type="active site" description="Proton donor; for dehydratase activity" evidence="9">
    <location>
        <position position="1177"/>
    </location>
</feature>
<dbReference type="PROSITE" id="PS52019">
    <property type="entry name" value="PKS_MFAS_DH"/>
    <property type="match status" value="1"/>
</dbReference>
<keyword evidence="4" id="KW-0808">Transferase</keyword>
<dbReference type="InterPro" id="IPR050091">
    <property type="entry name" value="PKS_NRPS_Biosynth_Enz"/>
</dbReference>
<dbReference type="Pfam" id="PF08659">
    <property type="entry name" value="KR"/>
    <property type="match status" value="1"/>
</dbReference>
<accession>A0AAJ0CP00</accession>
<dbReference type="InterPro" id="IPR036291">
    <property type="entry name" value="NAD(P)-bd_dom_sf"/>
</dbReference>
<organism evidence="13 14">
    <name type="scientific">Conoideocrella luteorostrata</name>
    <dbReference type="NCBI Taxonomy" id="1105319"/>
    <lineage>
        <taxon>Eukaryota</taxon>
        <taxon>Fungi</taxon>
        <taxon>Dikarya</taxon>
        <taxon>Ascomycota</taxon>
        <taxon>Pezizomycotina</taxon>
        <taxon>Sordariomycetes</taxon>
        <taxon>Hypocreomycetidae</taxon>
        <taxon>Hypocreales</taxon>
        <taxon>Clavicipitaceae</taxon>
        <taxon>Conoideocrella</taxon>
    </lineage>
</organism>
<dbReference type="FunFam" id="3.40.50.720:FF:000209">
    <property type="entry name" value="Polyketide synthase Pks12"/>
    <property type="match status" value="1"/>
</dbReference>
<evidence type="ECO:0000256" key="6">
    <source>
        <dbReference type="ARBA" id="ARBA00023002"/>
    </source>
</evidence>
<dbReference type="SUPFAM" id="SSF52151">
    <property type="entry name" value="FabD/lysophospholipase-like"/>
    <property type="match status" value="1"/>
</dbReference>
<dbReference type="InterPro" id="IPR049900">
    <property type="entry name" value="PKS_mFAS_DH"/>
</dbReference>
<dbReference type="InterPro" id="IPR057326">
    <property type="entry name" value="KR_dom"/>
</dbReference>
<feature type="region of interest" description="Disordered" evidence="10">
    <location>
        <begin position="424"/>
        <end position="444"/>
    </location>
</feature>
<comment type="caution">
    <text evidence="13">The sequence shown here is derived from an EMBL/GenBank/DDBJ whole genome shotgun (WGS) entry which is preliminary data.</text>
</comment>
<dbReference type="SMART" id="SM00825">
    <property type="entry name" value="PKS_KS"/>
    <property type="match status" value="1"/>
</dbReference>
<dbReference type="InterPro" id="IPR020843">
    <property type="entry name" value="ER"/>
</dbReference>
<dbReference type="SMART" id="SM00826">
    <property type="entry name" value="PKS_DH"/>
    <property type="match status" value="1"/>
</dbReference>
<dbReference type="InterPro" id="IPR013154">
    <property type="entry name" value="ADH-like_N"/>
</dbReference>
<dbReference type="Gene3D" id="3.40.50.720">
    <property type="entry name" value="NAD(P)-binding Rossmann-like Domain"/>
    <property type="match status" value="3"/>
</dbReference>
<keyword evidence="8" id="KW-0012">Acyltransferase</keyword>
<keyword evidence="7" id="KW-0511">Multifunctional enzyme</keyword>
<evidence type="ECO:0008006" key="15">
    <source>
        <dbReference type="Google" id="ProtNLM"/>
    </source>
</evidence>
<dbReference type="InterPro" id="IPR042104">
    <property type="entry name" value="PKS_dehydratase_sf"/>
</dbReference>
<dbReference type="Pfam" id="PF14765">
    <property type="entry name" value="PS-DH"/>
    <property type="match status" value="1"/>
</dbReference>
<dbReference type="InterPro" id="IPR014043">
    <property type="entry name" value="Acyl_transferase_dom"/>
</dbReference>
<evidence type="ECO:0000256" key="2">
    <source>
        <dbReference type="ARBA" id="ARBA00022450"/>
    </source>
</evidence>
<dbReference type="InterPro" id="IPR014031">
    <property type="entry name" value="Ketoacyl_synth_C"/>
</dbReference>
<dbReference type="Gene3D" id="3.90.180.10">
    <property type="entry name" value="Medium-chain alcohol dehydrogenases, catalytic domain"/>
    <property type="match status" value="1"/>
</dbReference>
<evidence type="ECO:0000256" key="8">
    <source>
        <dbReference type="ARBA" id="ARBA00023315"/>
    </source>
</evidence>
<dbReference type="InterPro" id="IPR001227">
    <property type="entry name" value="Ac_transferase_dom_sf"/>
</dbReference>
<dbReference type="PROSITE" id="PS00012">
    <property type="entry name" value="PHOSPHOPANTETHEINE"/>
    <property type="match status" value="1"/>
</dbReference>
<dbReference type="GO" id="GO:1901336">
    <property type="term" value="P:lactone biosynthetic process"/>
    <property type="evidence" value="ECO:0007669"/>
    <property type="project" value="UniProtKB-ARBA"/>
</dbReference>
<dbReference type="Gene3D" id="3.40.47.10">
    <property type="match status" value="2"/>
</dbReference>
<evidence type="ECO:0000256" key="1">
    <source>
        <dbReference type="ARBA" id="ARBA00005179"/>
    </source>
</evidence>
<feature type="region of interest" description="N-terminal hotdog fold" evidence="9">
    <location>
        <begin position="951"/>
        <end position="1084"/>
    </location>
</feature>
<evidence type="ECO:0000256" key="7">
    <source>
        <dbReference type="ARBA" id="ARBA00023268"/>
    </source>
</evidence>
<comment type="pathway">
    <text evidence="1">Secondary metabolite biosynthesis.</text>
</comment>
<dbReference type="Pfam" id="PF00698">
    <property type="entry name" value="Acyl_transf_1"/>
    <property type="match status" value="1"/>
</dbReference>
<evidence type="ECO:0000313" key="13">
    <source>
        <dbReference type="EMBL" id="KAK2598024.1"/>
    </source>
</evidence>
<dbReference type="InterPro" id="IPR014030">
    <property type="entry name" value="Ketoacyl_synth_N"/>
</dbReference>
<dbReference type="InterPro" id="IPR020807">
    <property type="entry name" value="PKS_DH"/>
</dbReference>
<dbReference type="Gene3D" id="3.30.70.3290">
    <property type="match status" value="1"/>
</dbReference>
<dbReference type="InterPro" id="IPR016039">
    <property type="entry name" value="Thiolase-like"/>
</dbReference>
<dbReference type="CDD" id="cd02440">
    <property type="entry name" value="AdoMet_MTases"/>
    <property type="match status" value="1"/>
</dbReference>
<dbReference type="InterPro" id="IPR016036">
    <property type="entry name" value="Malonyl_transacylase_ACP-bd"/>
</dbReference>
<dbReference type="Pfam" id="PF00107">
    <property type="entry name" value="ADH_zinc_N"/>
    <property type="match status" value="1"/>
</dbReference>
<dbReference type="Pfam" id="PF08242">
    <property type="entry name" value="Methyltransf_12"/>
    <property type="match status" value="1"/>
</dbReference>
<dbReference type="InterPro" id="IPR006162">
    <property type="entry name" value="Ppantetheine_attach_site"/>
</dbReference>
<feature type="compositionally biased region" description="Polar residues" evidence="10">
    <location>
        <begin position="426"/>
        <end position="444"/>
    </location>
</feature>
<dbReference type="GO" id="GO:0006633">
    <property type="term" value="P:fatty acid biosynthetic process"/>
    <property type="evidence" value="ECO:0007669"/>
    <property type="project" value="TreeGrafter"/>
</dbReference>
<dbReference type="SUPFAM" id="SSF53335">
    <property type="entry name" value="S-adenosyl-L-methionine-dependent methyltransferases"/>
    <property type="match status" value="1"/>
</dbReference>
<reference evidence="13" key="1">
    <citation type="submission" date="2023-06" db="EMBL/GenBank/DDBJ databases">
        <title>Conoideocrella luteorostrata (Hypocreales: Clavicipitaceae), a potential biocontrol fungus for elongate hemlock scale in United States Christmas tree production areas.</title>
        <authorList>
            <person name="Barrett H."/>
            <person name="Lovett B."/>
            <person name="Macias A.M."/>
            <person name="Stajich J.E."/>
            <person name="Kasson M.T."/>
        </authorList>
    </citation>
    <scope>NUCLEOTIDE SEQUENCE</scope>
    <source>
        <strain evidence="13">ARSEF 14590</strain>
    </source>
</reference>
<evidence type="ECO:0000256" key="4">
    <source>
        <dbReference type="ARBA" id="ARBA00022679"/>
    </source>
</evidence>
<feature type="region of interest" description="C-terminal hotdog fold" evidence="9">
    <location>
        <begin position="1112"/>
        <end position="1267"/>
    </location>
</feature>
<dbReference type="PANTHER" id="PTHR43775:SF29">
    <property type="entry name" value="ASPERFURANONE POLYKETIDE SYNTHASE AFOG-RELATED"/>
    <property type="match status" value="1"/>
</dbReference>
<dbReference type="Gene3D" id="3.10.129.110">
    <property type="entry name" value="Polyketide synthase dehydratase"/>
    <property type="match status" value="1"/>
</dbReference>
<dbReference type="Pfam" id="PF23114">
    <property type="entry name" value="NAD-bd_HRPKS_sdrA"/>
    <property type="match status" value="1"/>
</dbReference>
<gene>
    <name evidence="13" type="ORF">QQS21_005861</name>
</gene>
<keyword evidence="14" id="KW-1185">Reference proteome</keyword>
<dbReference type="InterPro" id="IPR013149">
    <property type="entry name" value="ADH-like_C"/>
</dbReference>
<evidence type="ECO:0000313" key="14">
    <source>
        <dbReference type="Proteomes" id="UP001251528"/>
    </source>
</evidence>
<dbReference type="InterPro" id="IPR029063">
    <property type="entry name" value="SAM-dependent_MTases_sf"/>
</dbReference>
<dbReference type="SUPFAM" id="SSF51735">
    <property type="entry name" value="NAD(P)-binding Rossmann-fold domains"/>
    <property type="match status" value="2"/>
</dbReference>
<dbReference type="InterPro" id="IPR013217">
    <property type="entry name" value="Methyltransf_12"/>
</dbReference>
<dbReference type="GO" id="GO:0004312">
    <property type="term" value="F:fatty acid synthase activity"/>
    <property type="evidence" value="ECO:0007669"/>
    <property type="project" value="TreeGrafter"/>
</dbReference>
<dbReference type="CDD" id="cd05195">
    <property type="entry name" value="enoyl_red"/>
    <property type="match status" value="1"/>
</dbReference>
<dbReference type="GO" id="GO:0016491">
    <property type="term" value="F:oxidoreductase activity"/>
    <property type="evidence" value="ECO:0007669"/>
    <property type="project" value="UniProtKB-KW"/>
</dbReference>
<dbReference type="EMBL" id="JASWJB010000102">
    <property type="protein sequence ID" value="KAK2598024.1"/>
    <property type="molecule type" value="Genomic_DNA"/>
</dbReference>
<dbReference type="Gene3D" id="3.40.50.150">
    <property type="entry name" value="Vaccinia Virus protein VP39"/>
    <property type="match status" value="1"/>
</dbReference>
<protein>
    <recommendedName>
        <fullName evidence="15">Polyketide synthase</fullName>
    </recommendedName>
</protein>
<dbReference type="Gene3D" id="3.40.366.10">
    <property type="entry name" value="Malonyl-Coenzyme A Acyl Carrier Protein, domain 2"/>
    <property type="match status" value="1"/>
</dbReference>
<evidence type="ECO:0000256" key="3">
    <source>
        <dbReference type="ARBA" id="ARBA00022553"/>
    </source>
</evidence>
<keyword evidence="3" id="KW-0597">Phosphoprotein</keyword>
<feature type="domain" description="PKS/mFAS DH" evidence="12">
    <location>
        <begin position="951"/>
        <end position="1267"/>
    </location>
</feature>
<dbReference type="InterPro" id="IPR056501">
    <property type="entry name" value="NAD-bd_HRPKS_sdrA"/>
</dbReference>
<dbReference type="InterPro" id="IPR049552">
    <property type="entry name" value="PKS_DH_N"/>
</dbReference>
<dbReference type="PROSITE" id="PS52004">
    <property type="entry name" value="KS3_2"/>
    <property type="match status" value="1"/>
</dbReference>
<dbReference type="SUPFAM" id="SSF53901">
    <property type="entry name" value="Thiolase-like"/>
    <property type="match status" value="1"/>
</dbReference>
<evidence type="ECO:0000256" key="10">
    <source>
        <dbReference type="SAM" id="MobiDB-lite"/>
    </source>
</evidence>
<dbReference type="CDD" id="cd00833">
    <property type="entry name" value="PKS"/>
    <property type="match status" value="1"/>
</dbReference>
<dbReference type="Pfam" id="PF21089">
    <property type="entry name" value="PKS_DH_N"/>
    <property type="match status" value="1"/>
</dbReference>
<dbReference type="GO" id="GO:0044550">
    <property type="term" value="P:secondary metabolite biosynthetic process"/>
    <property type="evidence" value="ECO:0007669"/>
    <property type="project" value="UniProtKB-ARBA"/>
</dbReference>
<evidence type="ECO:0000256" key="5">
    <source>
        <dbReference type="ARBA" id="ARBA00022857"/>
    </source>
</evidence>
<evidence type="ECO:0000259" key="12">
    <source>
        <dbReference type="PROSITE" id="PS52019"/>
    </source>
</evidence>
<dbReference type="Pfam" id="PF02801">
    <property type="entry name" value="Ketoacyl-synt_C"/>
    <property type="match status" value="2"/>
</dbReference>
<name>A0AAJ0CP00_9HYPO</name>
<dbReference type="InterPro" id="IPR013968">
    <property type="entry name" value="PKS_KR"/>
</dbReference>
<sequence length="2559" mass="283370">MNGHVESSPEAPMPIAIVGMSCRLPGEATNPDTFWDMILNGRNALTEVPKSRYNIDAFYHPFSKRTGCTYTRGGYFLKDDIEVFDAPFFSITALEARAMDPQQRLALELSYEGLENAEIIRSCEAIVGGVNVILMPELQSSMSYMNFLSRDNKSQAFDEKANGFARGEGTAVVILKPLEKAIQDGDVIRAVIRSTGVNQDGKTPGITMPSARAQEELIRSTYASAGLDFKDTQYVEAHGTGAYCCKPSRGSELTDKQGTPVGDPIECSAIGATLGQSRSKDKPLFIGSVKTNIGHTETASGVASLIKAVYMLEKATMPPNLWFDKPNPQILFQEWNLKVWSLALCNVYCEKLSVTQVPTEILSWPTEGQRRVSVNSFGYGGTNSHCILDDALHFLKSRGLVGFHNSLERSDASLRKQPSVPLGEFGTNSISTNSEQVTTSQSSKLPSTNLVTEIAKENSFERVNRLVAQVSPPRVLVWSSSDEQGAAREAHKLASYVASKYTPEAKNPERDNEFMDRLAFTLCRRRSKLPWKSFVLASNIQEAQRALDTAPKALWESKEPPICFLFTGQGAQWYGMGRELLVFPVFRSSLEDAALFFRSEGAAWDLIDELLAEESQTRINEPIISHPACVALQVALVDLLVSWNIQPSITIGHSSGEVPAAYARKGISRESAWRVAYHRGRLAATITRNGGMLAVGVGEEEIEPIISQFDDGKIHIGCFNSPTSLTLSGDPETISATQKILEAKNIFNRRLAVTKAYHTHHMNEVRDRYLGSLEGILAADDVNQVDVQMFSSVTGGLIEPHLLDQPIHWMSNLLEPVKFRHAMEAVIDFASEGQDSQKKVLPYLILEIGPHSTLQLPVKQILLQQGIKESDFFYTSLLIRKNDAVKTALTSASLLFQQGCQVDLNQINSPNRSTRLAPLVDIPPFSWNHATKYWHESRSCREFRFRKHPRHDFLGARSEHSSSQQPSWKNFIQLSNMPWVEHHRVQFSVLYPFSGMLVMAIEALRQTAIEGKEIKGIRFRDVSAETALVISRTEGIETKFQLRPYQTSSRDHNPWKVFTISSRDARGTWTQHCSGLVIIEYHSPINPAFISEEEATSNRFRDEYNRISKSHGKQNDIHEFYRSMADIGLEWSGVFKNLIQMSSDNHEAHCVLEIPDTKIAMPEQFESDHLVHPATLDGVFQMILPAFNMKGVKLSNARVPRFVENVYICAKLANKAAQDKLYGFSKVYAATSQQSTGSIVVSDKEWQEPLVVVEGLKLQDIGDHSEVSSNEAQDTSKIGLHQVWDVDLDLLSSQNLTALLTLHLLEVPEPDINILYDLELAAFVVCKRVLRSFRPSDVTKFAHHHRLFFEFIEQQRELATQGKLPYQSLAKDGCDWLHTDEEFDRKLFDRVSRATIDGKLLCRVAAVMNQILEGRVKPLQVLKEDGLLQEYYNNYVGFERVSVAFFQYVRHAAHKRPLRILEVGAGTGATTRVVLSALGGNEASKGKLVKYTFTDISSGFFEAAAKEFAEWSDFIDYKVFDIENDAIDQGFEPESYDIVIASNVIHACSSIEQSLAQCRKVLRPGGALLLGEVTTQVARMSVVFGLLPGWWSGANDNRNNGPKISEADWHYRLQKQGFGGVFASFHDDSREVFSSSLIVSTAEPRKSRSVPQDVLVILPPSVEPPVKELARLLSQKLTSQSSKVEVVQLHKIGSIDLSEKVCIVAVEAENPLLYDMSSHDFESVKHLILHCSSCLWLTKGAAENSENPESSLITGLARSIRGENPSARLATLDLDPASAIANNATCETILETLTVITADMNRDWEFAVRSGMLRVPRLFVDQEATGVLDSKTAIRTTEIAPFGLNNRALALEITNRSALDGIQFGDCNEYYSPLGEFEVEIQVKAIGVNYKDVLIMLGEDQQGNAGFESSGVVSRVGKSVDTVAPGDRVVSVRPGSYRTYVRNHEQMVKKIPDSMSFEEAASLMVVNTTACHALFDMARLQKHDKILIHAGAGGLGQAAIAIAKHVGAEIFVTTSNEVKKRHLMETYGIDEQHILNSRDLSFLAGIKRLTNGKGVDVVLNSLSGEALQHSLRCLAPFGRFIEAGTKDMASNSALHMAPFLQNISFYAANMFFTTKARPAVFSQIMSDVMEYHAKSIVRHAKPLRVMKLSQIVEAFRTMQAGNNIGKIVLTLEEDDMVPVAPPRPKLMSLPSDATYLIPGGLGGLGRSFATWLASKGAKYIAFISPSGATKLAAREFLEKLNSLGVQSKAFKGDLGDVSQLSQILDTLRAEFPPIRGVVTFAMQLQDVFFENMTYENFRTAIRPKVLGTKYLHELLPKDLDFFVSISSMAGTIGTRGQGNYNAGNVYQDALARHRHAIGLNGYSIGLGYVTDAGFVQRNDIPINTGWTELCVDDLLRVLEASFSGSLKSETIVGLATGGQLRQRGDEDPFWFRDGRFDAVRVYGTQQTESAGLLNYDASAADEFDQKLAAAETLDQATSIVCDGLVSKLARSMMMTPEEIDTRRPANSYGADSLVAVEVRTWVITEARSVVSVFDILGSAPLVDLARSITLKSKLVSFVE</sequence>
<dbReference type="Pfam" id="PF08240">
    <property type="entry name" value="ADH_N"/>
    <property type="match status" value="1"/>
</dbReference>
<evidence type="ECO:0000256" key="9">
    <source>
        <dbReference type="PROSITE-ProRule" id="PRU01363"/>
    </source>
</evidence>
<dbReference type="InterPro" id="IPR016035">
    <property type="entry name" value="Acyl_Trfase/lysoPLipase"/>
</dbReference>
<dbReference type="Pfam" id="PF00109">
    <property type="entry name" value="ketoacyl-synt"/>
    <property type="match status" value="2"/>
</dbReference>
<proteinExistence type="predicted"/>
<feature type="domain" description="Ketosynthase family 3 (KS3)" evidence="11">
    <location>
        <begin position="12"/>
        <end position="390"/>
    </location>
</feature>
<feature type="active site" description="Proton acceptor; for dehydratase activity" evidence="9">
    <location>
        <position position="983"/>
    </location>
</feature>
<dbReference type="SUPFAM" id="SSF55048">
    <property type="entry name" value="Probable ACP-binding domain of malonyl-CoA ACP transacylase"/>
    <property type="match status" value="1"/>
</dbReference>
<dbReference type="InterPro" id="IPR020806">
    <property type="entry name" value="PKS_PP-bd"/>
</dbReference>
<dbReference type="SMART" id="SM00827">
    <property type="entry name" value="PKS_AT"/>
    <property type="match status" value="1"/>
</dbReference>
<keyword evidence="5" id="KW-0521">NADP</keyword>
<dbReference type="SMART" id="SM00829">
    <property type="entry name" value="PKS_ER"/>
    <property type="match status" value="1"/>
</dbReference>
<dbReference type="InterPro" id="IPR049551">
    <property type="entry name" value="PKS_DH_C"/>
</dbReference>
<dbReference type="GO" id="GO:0031177">
    <property type="term" value="F:phosphopantetheine binding"/>
    <property type="evidence" value="ECO:0007669"/>
    <property type="project" value="InterPro"/>
</dbReference>
<evidence type="ECO:0000259" key="11">
    <source>
        <dbReference type="PROSITE" id="PS52004"/>
    </source>
</evidence>
<dbReference type="SMART" id="SM00823">
    <property type="entry name" value="PKS_PP"/>
    <property type="match status" value="1"/>
</dbReference>
<dbReference type="Proteomes" id="UP001251528">
    <property type="component" value="Unassembled WGS sequence"/>
</dbReference>
<dbReference type="PANTHER" id="PTHR43775">
    <property type="entry name" value="FATTY ACID SYNTHASE"/>
    <property type="match status" value="1"/>
</dbReference>
<dbReference type="SUPFAM" id="SSF50129">
    <property type="entry name" value="GroES-like"/>
    <property type="match status" value="1"/>
</dbReference>
<dbReference type="InterPro" id="IPR011032">
    <property type="entry name" value="GroES-like_sf"/>
</dbReference>
<dbReference type="SMART" id="SM00822">
    <property type="entry name" value="PKS_KR"/>
    <property type="match status" value="1"/>
</dbReference>
<keyword evidence="6" id="KW-0560">Oxidoreductase</keyword>
<keyword evidence="2" id="KW-0596">Phosphopantetheine</keyword>
<dbReference type="InterPro" id="IPR020841">
    <property type="entry name" value="PKS_Beta-ketoAc_synthase_dom"/>
</dbReference>